<protein>
    <recommendedName>
        <fullName evidence="1">Activation-induced cytidine deaminase AID domain-containing protein</fullName>
    </recommendedName>
</protein>
<dbReference type="Gene3D" id="3.40.140.10">
    <property type="entry name" value="Cytidine Deaminase, domain 2"/>
    <property type="match status" value="1"/>
</dbReference>
<dbReference type="InterPro" id="IPR013158">
    <property type="entry name" value="AID"/>
</dbReference>
<proteinExistence type="predicted"/>
<dbReference type="GO" id="GO:0016814">
    <property type="term" value="F:hydrolase activity, acting on carbon-nitrogen (but not peptide) bonds, in cyclic amidines"/>
    <property type="evidence" value="ECO:0007669"/>
    <property type="project" value="InterPro"/>
</dbReference>
<accession>A0A7M5X498</accession>
<feature type="domain" description="Activation-induced cytidine deaminase AID" evidence="1">
    <location>
        <begin position="53"/>
        <end position="167"/>
    </location>
</feature>
<organism evidence="2 3">
    <name type="scientific">Clytia hemisphaerica</name>
    <dbReference type="NCBI Taxonomy" id="252671"/>
    <lineage>
        <taxon>Eukaryota</taxon>
        <taxon>Metazoa</taxon>
        <taxon>Cnidaria</taxon>
        <taxon>Hydrozoa</taxon>
        <taxon>Hydroidolina</taxon>
        <taxon>Leptothecata</taxon>
        <taxon>Obeliida</taxon>
        <taxon>Clytiidae</taxon>
        <taxon>Clytia</taxon>
    </lineage>
</organism>
<evidence type="ECO:0000313" key="3">
    <source>
        <dbReference type="Proteomes" id="UP000594262"/>
    </source>
</evidence>
<evidence type="ECO:0000313" key="2">
    <source>
        <dbReference type="EnsemblMetazoa" id="CLYHEMP016742.1"/>
    </source>
</evidence>
<evidence type="ECO:0000259" key="1">
    <source>
        <dbReference type="Pfam" id="PF08210"/>
    </source>
</evidence>
<keyword evidence="3" id="KW-1185">Reference proteome</keyword>
<dbReference type="GO" id="GO:0008270">
    <property type="term" value="F:zinc ion binding"/>
    <property type="evidence" value="ECO:0007669"/>
    <property type="project" value="InterPro"/>
</dbReference>
<dbReference type="Pfam" id="PF08210">
    <property type="entry name" value="APOBEC_N"/>
    <property type="match status" value="1"/>
</dbReference>
<dbReference type="AlphaFoldDB" id="A0A7M5X498"/>
<name>A0A7M5X498_9CNID</name>
<dbReference type="Proteomes" id="UP000594262">
    <property type="component" value="Unplaced"/>
</dbReference>
<reference evidence="2" key="1">
    <citation type="submission" date="2021-01" db="UniProtKB">
        <authorList>
            <consortium name="EnsemblMetazoa"/>
        </authorList>
    </citation>
    <scope>IDENTIFICATION</scope>
</reference>
<dbReference type="PROSITE" id="PS00903">
    <property type="entry name" value="CYT_DCMP_DEAMINASES_1"/>
    <property type="match status" value="1"/>
</dbReference>
<sequence>MTALEKLKAFDGLNKDKQGNEIRPAITRCLVSYKLYKLPQYKFWERKRNESELNLENNMMKYPSPSHAEVYVLNRIQAKINAGHHIIGINIYCNYSPCVGLCLGKLKDFAKRNPHIEILMKYEWLYRENSLTHYREDVLPSNLKIERFSVGSWKHVLRAIIDDASKEDIWYSKILTECLKMIEEKFPMDINLPQAVHDILEGIENPQGRRKQKRKTVEKKFL</sequence>
<dbReference type="EnsemblMetazoa" id="CLYHEMT016742.1">
    <property type="protein sequence ID" value="CLYHEMP016742.1"/>
    <property type="gene ID" value="CLYHEMG016742"/>
</dbReference>
<dbReference type="InterPro" id="IPR016192">
    <property type="entry name" value="APOBEC/CMP_deaminase_Zn-bd"/>
</dbReference>